<feature type="compositionally biased region" description="Basic and acidic residues" evidence="1">
    <location>
        <begin position="35"/>
        <end position="44"/>
    </location>
</feature>
<dbReference type="AlphaFoldDB" id="A0A9D1H359"/>
<feature type="compositionally biased region" description="Polar residues" evidence="1">
    <location>
        <begin position="1"/>
        <end position="13"/>
    </location>
</feature>
<feature type="non-terminal residue" evidence="3">
    <location>
        <position position="84"/>
    </location>
</feature>
<comment type="caution">
    <text evidence="3">The sequence shown here is derived from an EMBL/GenBank/DDBJ whole genome shotgun (WGS) entry which is preliminary data.</text>
</comment>
<dbReference type="InterPro" id="IPR042189">
    <property type="entry name" value="RNA_pol_sigma_70_r1_1_sf"/>
</dbReference>
<reference evidence="3" key="2">
    <citation type="journal article" date="2021" name="PeerJ">
        <title>Extensive microbial diversity within the chicken gut microbiome revealed by metagenomics and culture.</title>
        <authorList>
            <person name="Gilroy R."/>
            <person name="Ravi A."/>
            <person name="Getino M."/>
            <person name="Pursley I."/>
            <person name="Horton D.L."/>
            <person name="Alikhan N.F."/>
            <person name="Baker D."/>
            <person name="Gharbi K."/>
            <person name="Hall N."/>
            <person name="Watson M."/>
            <person name="Adriaenssens E.M."/>
            <person name="Foster-Nyarko E."/>
            <person name="Jarju S."/>
            <person name="Secka A."/>
            <person name="Antonio M."/>
            <person name="Oren A."/>
            <person name="Chaudhuri R.R."/>
            <person name="La Ragione R."/>
            <person name="Hildebrand F."/>
            <person name="Pallen M.J."/>
        </authorList>
    </citation>
    <scope>NUCLEOTIDE SEQUENCE</scope>
    <source>
        <strain evidence="3">CHK181-108</strain>
    </source>
</reference>
<dbReference type="GO" id="GO:0003677">
    <property type="term" value="F:DNA binding"/>
    <property type="evidence" value="ECO:0007669"/>
    <property type="project" value="InterPro"/>
</dbReference>
<name>A0A9D1H359_9FIRM</name>
<evidence type="ECO:0000259" key="2">
    <source>
        <dbReference type="Pfam" id="PF03979"/>
    </source>
</evidence>
<dbReference type="GO" id="GO:0016987">
    <property type="term" value="F:sigma factor activity"/>
    <property type="evidence" value="ECO:0007669"/>
    <property type="project" value="InterPro"/>
</dbReference>
<dbReference type="InterPro" id="IPR007127">
    <property type="entry name" value="RNA_pol_sigma_70_r1_1"/>
</dbReference>
<feature type="domain" description="RNA polymerase sigma factor 70 region 1.1" evidence="2">
    <location>
        <begin position="49"/>
        <end position="83"/>
    </location>
</feature>
<accession>A0A9D1H359</accession>
<organism evidence="3 4">
    <name type="scientific">Candidatus Ornithomonoglobus intestinigallinarum</name>
    <dbReference type="NCBI Taxonomy" id="2840894"/>
    <lineage>
        <taxon>Bacteria</taxon>
        <taxon>Bacillati</taxon>
        <taxon>Bacillota</taxon>
        <taxon>Clostridia</taxon>
        <taxon>Candidatus Ornithomonoglobus</taxon>
    </lineage>
</organism>
<dbReference type="EMBL" id="DVLU01000017">
    <property type="protein sequence ID" value="HIT84679.1"/>
    <property type="molecule type" value="Genomic_DNA"/>
</dbReference>
<proteinExistence type="predicted"/>
<evidence type="ECO:0000313" key="4">
    <source>
        <dbReference type="Proteomes" id="UP000824165"/>
    </source>
</evidence>
<evidence type="ECO:0000313" key="3">
    <source>
        <dbReference type="EMBL" id="HIT84679.1"/>
    </source>
</evidence>
<dbReference type="Proteomes" id="UP000824165">
    <property type="component" value="Unassembled WGS sequence"/>
</dbReference>
<feature type="region of interest" description="Disordered" evidence="1">
    <location>
        <begin position="1"/>
        <end position="44"/>
    </location>
</feature>
<dbReference type="Pfam" id="PF03979">
    <property type="entry name" value="Sigma70_r1_1"/>
    <property type="match status" value="1"/>
</dbReference>
<protein>
    <recommendedName>
        <fullName evidence="2">RNA polymerase sigma factor 70 region 1.1 domain-containing protein</fullName>
    </recommendedName>
</protein>
<sequence>MENHITENTQENTAAEDMLENAALNADGEGAAESELEKAQNAEETARKIEEIKKSLIEKGKKKGVLSFKEVISAFSETEINPED</sequence>
<evidence type="ECO:0000256" key="1">
    <source>
        <dbReference type="SAM" id="MobiDB-lite"/>
    </source>
</evidence>
<reference evidence="3" key="1">
    <citation type="submission" date="2020-10" db="EMBL/GenBank/DDBJ databases">
        <authorList>
            <person name="Gilroy R."/>
        </authorList>
    </citation>
    <scope>NUCLEOTIDE SEQUENCE</scope>
    <source>
        <strain evidence="3">CHK181-108</strain>
    </source>
</reference>
<gene>
    <name evidence="3" type="ORF">IAA60_02110</name>
</gene>
<dbReference type="Gene3D" id="1.10.220.120">
    <property type="entry name" value="Sigma-70 factor, region 1.1"/>
    <property type="match status" value="1"/>
</dbReference>